<dbReference type="EMBL" id="CAJOBH010164730">
    <property type="protein sequence ID" value="CAF4890994.1"/>
    <property type="molecule type" value="Genomic_DNA"/>
</dbReference>
<sequence length="20" mass="2255">MSDSEQSGEDNDDNPMDLQQ</sequence>
<comment type="caution">
    <text evidence="3">The sequence shown here is derived from an EMBL/GenBank/DDBJ whole genome shotgun (WGS) entry which is preliminary data.</text>
</comment>
<protein>
    <submittedName>
        <fullName evidence="3">Uncharacterized protein</fullName>
    </submittedName>
</protein>
<evidence type="ECO:0000313" key="4">
    <source>
        <dbReference type="Proteomes" id="UP000681720"/>
    </source>
</evidence>
<name>A0A8S3E6C8_9BILA</name>
<accession>A0A8S3E6C8</accession>
<dbReference type="Proteomes" id="UP000681967">
    <property type="component" value="Unassembled WGS sequence"/>
</dbReference>
<evidence type="ECO:0000313" key="3">
    <source>
        <dbReference type="EMBL" id="CAF5062857.1"/>
    </source>
</evidence>
<feature type="region of interest" description="Disordered" evidence="1">
    <location>
        <begin position="1"/>
        <end position="20"/>
    </location>
</feature>
<dbReference type="AlphaFoldDB" id="A0A8S3E6C8"/>
<evidence type="ECO:0000256" key="1">
    <source>
        <dbReference type="SAM" id="MobiDB-lite"/>
    </source>
</evidence>
<dbReference type="EMBL" id="CAJOBJ010234838">
    <property type="protein sequence ID" value="CAF5062857.1"/>
    <property type="molecule type" value="Genomic_DNA"/>
</dbReference>
<reference evidence="3" key="1">
    <citation type="submission" date="2021-02" db="EMBL/GenBank/DDBJ databases">
        <authorList>
            <person name="Nowell W R."/>
        </authorList>
    </citation>
    <scope>NUCLEOTIDE SEQUENCE</scope>
</reference>
<gene>
    <name evidence="2" type="ORF">BYL167_LOCUS51760</name>
    <name evidence="3" type="ORF">GIL414_LOCUS60637</name>
</gene>
<feature type="non-terminal residue" evidence="3">
    <location>
        <position position="20"/>
    </location>
</feature>
<dbReference type="Proteomes" id="UP000681720">
    <property type="component" value="Unassembled WGS sequence"/>
</dbReference>
<evidence type="ECO:0000313" key="2">
    <source>
        <dbReference type="EMBL" id="CAF4890994.1"/>
    </source>
</evidence>
<proteinExistence type="predicted"/>
<organism evidence="3 4">
    <name type="scientific">Rotaria magnacalcarata</name>
    <dbReference type="NCBI Taxonomy" id="392030"/>
    <lineage>
        <taxon>Eukaryota</taxon>
        <taxon>Metazoa</taxon>
        <taxon>Spiralia</taxon>
        <taxon>Gnathifera</taxon>
        <taxon>Rotifera</taxon>
        <taxon>Eurotatoria</taxon>
        <taxon>Bdelloidea</taxon>
        <taxon>Philodinida</taxon>
        <taxon>Philodinidae</taxon>
        <taxon>Rotaria</taxon>
    </lineage>
</organism>